<dbReference type="PANTHER" id="PTHR31220:SF1">
    <property type="entry name" value="GH21176P"/>
    <property type="match status" value="1"/>
</dbReference>
<evidence type="ECO:0000256" key="5">
    <source>
        <dbReference type="ARBA" id="ARBA00023136"/>
    </source>
</evidence>
<feature type="compositionally biased region" description="Polar residues" evidence="7">
    <location>
        <begin position="745"/>
        <end position="759"/>
    </location>
</feature>
<dbReference type="AlphaFoldDB" id="A0A6A7FXR6"/>
<dbReference type="PANTHER" id="PTHR31220">
    <property type="entry name" value="HYCCIN RELATED"/>
    <property type="match status" value="1"/>
</dbReference>
<feature type="compositionally biased region" description="Gly residues" evidence="7">
    <location>
        <begin position="309"/>
        <end position="321"/>
    </location>
</feature>
<feature type="compositionally biased region" description="Gly residues" evidence="7">
    <location>
        <begin position="529"/>
        <end position="545"/>
    </location>
</feature>
<evidence type="ECO:0000256" key="6">
    <source>
        <dbReference type="ARBA" id="ARBA00034482"/>
    </source>
</evidence>
<evidence type="ECO:0000256" key="1">
    <source>
        <dbReference type="ARBA" id="ARBA00004236"/>
    </source>
</evidence>
<feature type="compositionally biased region" description="Polar residues" evidence="7">
    <location>
        <begin position="693"/>
        <end position="703"/>
    </location>
</feature>
<feature type="region of interest" description="Disordered" evidence="7">
    <location>
        <begin position="292"/>
        <end position="321"/>
    </location>
</feature>
<feature type="compositionally biased region" description="Gly residues" evidence="7">
    <location>
        <begin position="510"/>
        <end position="521"/>
    </location>
</feature>
<dbReference type="GO" id="GO:0072659">
    <property type="term" value="P:protein localization to plasma membrane"/>
    <property type="evidence" value="ECO:0007669"/>
    <property type="project" value="TreeGrafter"/>
</dbReference>
<comment type="subcellular location">
    <subcellularLocation>
        <location evidence="1">Cell membrane</location>
    </subcellularLocation>
    <subcellularLocation>
        <location evidence="2">Cytoplasm</location>
        <location evidence="2">Cytosol</location>
    </subcellularLocation>
</comment>
<comment type="similarity">
    <text evidence="6">Belongs to the Hyccin family.</text>
</comment>
<keyword evidence="4" id="KW-0963">Cytoplasm</keyword>
<feature type="compositionally biased region" description="Basic residues" evidence="7">
    <location>
        <begin position="382"/>
        <end position="391"/>
    </location>
</feature>
<dbReference type="GO" id="GO:0046854">
    <property type="term" value="P:phosphatidylinositol phosphate biosynthetic process"/>
    <property type="evidence" value="ECO:0007669"/>
    <property type="project" value="TreeGrafter"/>
</dbReference>
<proteinExistence type="evidence at transcript level"/>
<feature type="compositionally biased region" description="Basic and acidic residues" evidence="7">
    <location>
        <begin position="552"/>
        <end position="566"/>
    </location>
</feature>
<dbReference type="EMBL" id="IACT01004165">
    <property type="protein sequence ID" value="LAC23368.1"/>
    <property type="molecule type" value="mRNA"/>
</dbReference>
<feature type="compositionally biased region" description="Basic and acidic residues" evidence="7">
    <location>
        <begin position="602"/>
        <end position="638"/>
    </location>
</feature>
<feature type="compositionally biased region" description="Basic and acidic residues" evidence="7">
    <location>
        <begin position="573"/>
        <end position="583"/>
    </location>
</feature>
<dbReference type="Pfam" id="PF09790">
    <property type="entry name" value="Hyccin"/>
    <property type="match status" value="2"/>
</dbReference>
<evidence type="ECO:0000256" key="3">
    <source>
        <dbReference type="ARBA" id="ARBA00022475"/>
    </source>
</evidence>
<keyword evidence="3" id="KW-1003">Cell membrane</keyword>
<dbReference type="GO" id="GO:0005829">
    <property type="term" value="C:cytosol"/>
    <property type="evidence" value="ECO:0007669"/>
    <property type="project" value="UniProtKB-SubCell"/>
</dbReference>
<name>A0A6A7FXR6_9CRUS</name>
<evidence type="ECO:0000256" key="4">
    <source>
        <dbReference type="ARBA" id="ARBA00022490"/>
    </source>
</evidence>
<keyword evidence="5" id="KW-0472">Membrane</keyword>
<reference evidence="8" key="1">
    <citation type="submission" date="2017-11" db="EMBL/GenBank/DDBJ databases">
        <title>The sensing device of the deep-sea amphipod.</title>
        <authorList>
            <person name="Kobayashi H."/>
            <person name="Nagahama T."/>
            <person name="Arai W."/>
            <person name="Sasagawa Y."/>
            <person name="Umeda M."/>
            <person name="Hayashi T."/>
            <person name="Nikaido I."/>
            <person name="Watanabe H."/>
            <person name="Oguri K."/>
            <person name="Kitazato H."/>
            <person name="Fujioka K."/>
            <person name="Kido Y."/>
            <person name="Takami H."/>
        </authorList>
    </citation>
    <scope>NUCLEOTIDE SEQUENCE</scope>
    <source>
        <tissue evidence="8">Whole body</tissue>
    </source>
</reference>
<dbReference type="GO" id="GO:0005886">
    <property type="term" value="C:plasma membrane"/>
    <property type="evidence" value="ECO:0007669"/>
    <property type="project" value="UniProtKB-SubCell"/>
</dbReference>
<evidence type="ECO:0000256" key="7">
    <source>
        <dbReference type="SAM" id="MobiDB-lite"/>
    </source>
</evidence>
<dbReference type="InterPro" id="IPR018619">
    <property type="entry name" value="Hyccin"/>
</dbReference>
<accession>A0A6A7FXR6</accession>
<organism evidence="8">
    <name type="scientific">Hirondellea gigas</name>
    <dbReference type="NCBI Taxonomy" id="1518452"/>
    <lineage>
        <taxon>Eukaryota</taxon>
        <taxon>Metazoa</taxon>
        <taxon>Ecdysozoa</taxon>
        <taxon>Arthropoda</taxon>
        <taxon>Crustacea</taxon>
        <taxon>Multicrustacea</taxon>
        <taxon>Malacostraca</taxon>
        <taxon>Eumalacostraca</taxon>
        <taxon>Peracarida</taxon>
        <taxon>Amphipoda</taxon>
        <taxon>Amphilochidea</taxon>
        <taxon>Lysianassida</taxon>
        <taxon>Lysianassidira</taxon>
        <taxon>Lysianassoidea</taxon>
        <taxon>Lysianassidae</taxon>
        <taxon>Hirondellea</taxon>
    </lineage>
</organism>
<protein>
    <submittedName>
        <fullName evidence="8">Hyccin-like isoform X1</fullName>
    </submittedName>
</protein>
<feature type="compositionally biased region" description="Low complexity" evidence="7">
    <location>
        <begin position="584"/>
        <end position="593"/>
    </location>
</feature>
<feature type="compositionally biased region" description="Low complexity" evidence="7">
    <location>
        <begin position="704"/>
        <end position="735"/>
    </location>
</feature>
<evidence type="ECO:0000256" key="2">
    <source>
        <dbReference type="ARBA" id="ARBA00004514"/>
    </source>
</evidence>
<feature type="region of interest" description="Disordered" evidence="7">
    <location>
        <begin position="356"/>
        <end position="395"/>
    </location>
</feature>
<feature type="compositionally biased region" description="Low complexity" evidence="7">
    <location>
        <begin position="292"/>
        <end position="308"/>
    </location>
</feature>
<sequence>MESWSSVVESWLLECSDATQARSPDCETQSTAAPAVPEQSDAITDQQTEQLLAVCNLQREKLITAIFTLFEERNKYVNLLERVLRELFALSRSRVSQLRCFALQFAPSLIYVDLLSLALGDTKNLSSVELVLLALYNCEVLDAAGQFRLPHYRLPTLARQSCYHDPASLGPASFSTDSLVRLETSPTLPPMPVVPHFFANLTAAAAAAHTAITDGSGNHLTTNGTLSSNGSSGSSSQHIATVTASTRPAVLSSVLTAYNAVITTLHATALEYLCKFISRLITHGLPRASHYQQQQRSSYSGDGTNSSGGVAGSGASTGSGVGGVPVIPTPRVNLAPDLLLQFALAAYAAVHNLGGGNSKDSTSSGGSKGKGGSSSNNITLPRHNRHHKRARCSSSSGPCVCVAVQAIEDITMRSECDLLPDLLHLCYAINHNLRHNNIMNGGEGSDSPPLVSAPLPPSTPLTKTCITNASFRTKKLPEDIPVMVTENIKVSTDGKVLVSICEGNEEVNDGVGGTSGAGGGVTTQEGGATESGGGTTTSSGGGGPGAKLAGILRREGRDSKEGRDSSRSLGGKDSSEGSKEKSSSKFTPTKFSTGNIAIPGLKRKEKDKMKNGDKKDKDSSGDKKSDKSDKKDKQRDKSSSNSNKYSGGLGSEAVDGGVAGGTSPTKGTRGGSNKLYKEQEQIQQLIEMKIISRPTSSTSSLQDQQASGNIQEQQQQQQHRADSSSSLSDSLSSASIGHDHHHPQHNYSAIPTSDSTDTYRSYAPPTESGATSAAYTSVNAAMDTKLLSCTVGSSAEALMEYSKLGSVDTSDGGGSGGAGSLGSIV</sequence>
<feature type="region of interest" description="Disordered" evidence="7">
    <location>
        <begin position="507"/>
        <end position="771"/>
    </location>
</feature>
<evidence type="ECO:0000313" key="8">
    <source>
        <dbReference type="EMBL" id="LAC23368.1"/>
    </source>
</evidence>